<keyword evidence="4" id="KW-1185">Reference proteome</keyword>
<evidence type="ECO:0000313" key="4">
    <source>
        <dbReference type="Proteomes" id="UP000663937"/>
    </source>
</evidence>
<dbReference type="PANTHER" id="PTHR42698:SF1">
    <property type="entry name" value="GTPASE ERA, MITOCHONDRIAL"/>
    <property type="match status" value="1"/>
</dbReference>
<evidence type="ECO:0000259" key="2">
    <source>
        <dbReference type="Pfam" id="PF01926"/>
    </source>
</evidence>
<evidence type="ECO:0000313" key="3">
    <source>
        <dbReference type="EMBL" id="QTE30439.1"/>
    </source>
</evidence>
<dbReference type="Proteomes" id="UP000663937">
    <property type="component" value="Chromosome"/>
</dbReference>
<dbReference type="GO" id="GO:0005829">
    <property type="term" value="C:cytosol"/>
    <property type="evidence" value="ECO:0007669"/>
    <property type="project" value="TreeGrafter"/>
</dbReference>
<dbReference type="Gene3D" id="3.40.50.300">
    <property type="entry name" value="P-loop containing nucleotide triphosphate hydrolases"/>
    <property type="match status" value="1"/>
</dbReference>
<dbReference type="GO" id="GO:0019843">
    <property type="term" value="F:rRNA binding"/>
    <property type="evidence" value="ECO:0007669"/>
    <property type="project" value="TreeGrafter"/>
</dbReference>
<dbReference type="AlphaFoldDB" id="A0A8A4ZHI4"/>
<evidence type="ECO:0000256" key="1">
    <source>
        <dbReference type="SAM" id="Phobius"/>
    </source>
</evidence>
<keyword evidence="1" id="KW-0472">Membrane</keyword>
<proteinExistence type="predicted"/>
<dbReference type="GO" id="GO:0000028">
    <property type="term" value="P:ribosomal small subunit assembly"/>
    <property type="evidence" value="ECO:0007669"/>
    <property type="project" value="TreeGrafter"/>
</dbReference>
<dbReference type="InterPro" id="IPR005662">
    <property type="entry name" value="GTPase_Era-like"/>
</dbReference>
<dbReference type="GO" id="GO:0005525">
    <property type="term" value="F:GTP binding"/>
    <property type="evidence" value="ECO:0007669"/>
    <property type="project" value="InterPro"/>
</dbReference>
<dbReference type="EMBL" id="CP071868">
    <property type="protein sequence ID" value="QTE30439.1"/>
    <property type="molecule type" value="Genomic_DNA"/>
</dbReference>
<dbReference type="InterPro" id="IPR027417">
    <property type="entry name" value="P-loop_NTPase"/>
</dbReference>
<organism evidence="3 4">
    <name type="scientific">Pengzhenrongella sicca</name>
    <dbReference type="NCBI Taxonomy" id="2819238"/>
    <lineage>
        <taxon>Bacteria</taxon>
        <taxon>Bacillati</taxon>
        <taxon>Actinomycetota</taxon>
        <taxon>Actinomycetes</taxon>
        <taxon>Micrococcales</taxon>
        <taxon>Pengzhenrongella</taxon>
    </lineage>
</organism>
<feature type="transmembrane region" description="Helical" evidence="1">
    <location>
        <begin position="418"/>
        <end position="440"/>
    </location>
</feature>
<dbReference type="GO" id="GO:0043024">
    <property type="term" value="F:ribosomal small subunit binding"/>
    <property type="evidence" value="ECO:0007669"/>
    <property type="project" value="TreeGrafter"/>
</dbReference>
<keyword evidence="1" id="KW-1133">Transmembrane helix</keyword>
<dbReference type="SUPFAM" id="SSF52540">
    <property type="entry name" value="P-loop containing nucleoside triphosphate hydrolases"/>
    <property type="match status" value="1"/>
</dbReference>
<name>A0A8A4ZHI4_9MICO</name>
<feature type="domain" description="G" evidence="2">
    <location>
        <begin position="54"/>
        <end position="187"/>
    </location>
</feature>
<keyword evidence="1" id="KW-0812">Transmembrane</keyword>
<dbReference type="RefSeq" id="WP_227424773.1">
    <property type="nucleotide sequence ID" value="NZ_CP071868.1"/>
</dbReference>
<dbReference type="InterPro" id="IPR006073">
    <property type="entry name" value="GTP-bd"/>
</dbReference>
<gene>
    <name evidence="3" type="ORF">J4E96_05480</name>
</gene>
<dbReference type="PANTHER" id="PTHR42698">
    <property type="entry name" value="GTPASE ERA"/>
    <property type="match status" value="1"/>
</dbReference>
<dbReference type="KEGG" id="psic:J4E96_05480"/>
<feature type="transmembrane region" description="Helical" evidence="1">
    <location>
        <begin position="460"/>
        <end position="482"/>
    </location>
</feature>
<reference evidence="3" key="1">
    <citation type="submission" date="2021-03" db="EMBL/GenBank/DDBJ databases">
        <title>Pengzhenrongella sicca gen. nov., sp. nov., a new member of suborder Micrococcineae isolated from High-Arctic tundra soil.</title>
        <authorList>
            <person name="Peng F."/>
        </authorList>
    </citation>
    <scope>NUCLEOTIDE SEQUENCE</scope>
    <source>
        <strain evidence="3">LRZ-2</strain>
    </source>
</reference>
<sequence length="528" mass="55619">MSPRGPDLAVRVTALEEAIAAGTGRLDAADLDRARDAVGHIRERLDLSPEHTVAALAGSTGSGKSSLLNALAGEELAEVGVRRPTTGHPVAAVWGSAGAAPLLDWLGVDERRYLETAGPVPPGLVLIDLPDHDSVVVEHRLRAERLLDRVDLYVWVADPQKYADAALHEQYLRPLAGHGAVVVLVLNQVDRLTPAERDRCVADLRRLAVQDGLRRVRVLPVSARTGEGIDALRALLVDAAQRRAAATARLTADLRVEATRLADACGDGMPTRARRAARDELVGALEEAAGVGVVVDAVRVSAARRARAATGWPPTRWLTRLRSDPLRRLHLDRPAARPELARTSLVTPGPAARARAAIAVRAYTDAATAGAPDAWVLAARERAAAADLPDALDQAVAGTPLDAERHPRWWRAVGAVQWVLLATLAAGLVWLTALAAAAYLGLPDATTPTWSGLPVPTVLAVGGALAGILLALGARLVGGVVARRRAARARVRLRAAVARVADEFLVGPVDAEMGALDRCRAGARMAAA</sequence>
<accession>A0A8A4ZHI4</accession>
<protein>
    <submittedName>
        <fullName evidence="3">50S ribosome-binding GTPase</fullName>
    </submittedName>
</protein>
<dbReference type="Pfam" id="PF01926">
    <property type="entry name" value="MMR_HSR1"/>
    <property type="match status" value="1"/>
</dbReference>